<protein>
    <submittedName>
        <fullName evidence="3">RNB domain-containing ribonuclease</fullName>
    </submittedName>
</protein>
<dbReference type="InterPro" id="IPR001900">
    <property type="entry name" value="RNase_II/R"/>
</dbReference>
<dbReference type="GO" id="GO:0006402">
    <property type="term" value="P:mRNA catabolic process"/>
    <property type="evidence" value="ECO:0007669"/>
    <property type="project" value="TreeGrafter"/>
</dbReference>
<dbReference type="PANTHER" id="PTHR23355:SF42">
    <property type="entry name" value="RIBONUCLEASE II, CHLOROPLASTIC_MITOCHONDRIAL"/>
    <property type="match status" value="1"/>
</dbReference>
<dbReference type="GO" id="GO:0003723">
    <property type="term" value="F:RNA binding"/>
    <property type="evidence" value="ECO:0007669"/>
    <property type="project" value="InterPro"/>
</dbReference>
<evidence type="ECO:0000313" key="3">
    <source>
        <dbReference type="EMBL" id="HGV55708.1"/>
    </source>
</evidence>
<evidence type="ECO:0000256" key="1">
    <source>
        <dbReference type="SAM" id="Coils"/>
    </source>
</evidence>
<sequence>MNLEELKSHFVDLFYKDKLQVAFVREIKGKRLYLFLPSGKEELISHLAIVSVGKEKFTQHNLEVLQGLLKEKQRLREELKDKYDLRELWEVVFGEVEETSTWELVGLYLGREPTDDEVAAFVRKVAEERVYFQIIGIDYLKVRSKEEVARLLQQREREQERLKFLQEAEKFLESLLSHREQNWPEEVKTFWLNTFKDYILFEDTTEKGKLLKEVLQKHHLADPLKVFEILSRKELLPEDWFFELEKSQFPKDFTEKEQMECEVLLRSEQFPENRCDLTDLEVFTIDAEETEDFDDALSVEFQHKQTILWVHIAGVSTFVKPYSPLWEGALQRASTLYLPEGIIPMFPFPLSHGKFSLRRGEPRVALSFKFILNESGEVLNFHIIPSIVKVKQRYTYEEVDSFLQGGDPFWRRLYELLMFHKKRRYAQGAFAIILPEVNVKVKPNGEISVERLEMTPSRDLVAEAMILTNYHSAKFLAEHEIPALYRAQREPYQIVEGVEVSLYHQILQLKFMAKSEITLEPAYHSGLGLSCYTMVTSPIRRFLDLLVQYQIEASLEGKAPLSKEELQKLLPDVQSNLQRAQYLQTKRKRYFLLKYLAQHLTELTLKGIIMEIQGNKAKIYLPEYNLTGELLGLTRDYYSGQEIMVGLEKVNPLQEVLRLRLI</sequence>
<dbReference type="Pfam" id="PF23161">
    <property type="entry name" value="HTH_RNase_II"/>
    <property type="match status" value="1"/>
</dbReference>
<dbReference type="SUPFAM" id="SSF50249">
    <property type="entry name" value="Nucleic acid-binding proteins"/>
    <property type="match status" value="1"/>
</dbReference>
<dbReference type="InterPro" id="IPR050180">
    <property type="entry name" value="RNR_Ribonuclease"/>
</dbReference>
<keyword evidence="1" id="KW-0175">Coiled coil</keyword>
<feature type="coiled-coil region" evidence="1">
    <location>
        <begin position="141"/>
        <end position="175"/>
    </location>
</feature>
<dbReference type="EMBL" id="DSZU01000115">
    <property type="protein sequence ID" value="HGV55708.1"/>
    <property type="molecule type" value="Genomic_DNA"/>
</dbReference>
<reference evidence="3" key="1">
    <citation type="journal article" date="2020" name="mSystems">
        <title>Genome- and Community-Level Interaction Insights into Carbon Utilization and Element Cycling Functions of Hydrothermarchaeota in Hydrothermal Sediment.</title>
        <authorList>
            <person name="Zhou Z."/>
            <person name="Liu Y."/>
            <person name="Xu W."/>
            <person name="Pan J."/>
            <person name="Luo Z.H."/>
            <person name="Li M."/>
        </authorList>
    </citation>
    <scope>NUCLEOTIDE SEQUENCE [LARGE SCALE GENOMIC DNA]</scope>
    <source>
        <strain evidence="3">SpSt-605</strain>
    </source>
</reference>
<dbReference type="AlphaFoldDB" id="A0A832GME5"/>
<organism evidence="3">
    <name type="scientific">Caldimicrobium thiodismutans</name>
    <dbReference type="NCBI Taxonomy" id="1653476"/>
    <lineage>
        <taxon>Bacteria</taxon>
        <taxon>Pseudomonadati</taxon>
        <taxon>Thermodesulfobacteriota</taxon>
        <taxon>Thermodesulfobacteria</taxon>
        <taxon>Thermodesulfobacteriales</taxon>
        <taxon>Thermodesulfobacteriaceae</taxon>
        <taxon>Caldimicrobium</taxon>
    </lineage>
</organism>
<feature type="domain" description="RNB" evidence="2">
    <location>
        <begin position="274"/>
        <end position="557"/>
    </location>
</feature>
<evidence type="ECO:0000259" key="2">
    <source>
        <dbReference type="SMART" id="SM00955"/>
    </source>
</evidence>
<dbReference type="GO" id="GO:0000175">
    <property type="term" value="F:3'-5'-RNA exonuclease activity"/>
    <property type="evidence" value="ECO:0007669"/>
    <property type="project" value="TreeGrafter"/>
</dbReference>
<accession>A0A832GME5</accession>
<dbReference type="InterPro" id="IPR012340">
    <property type="entry name" value="NA-bd_OB-fold"/>
</dbReference>
<dbReference type="Pfam" id="PF00773">
    <property type="entry name" value="RNB"/>
    <property type="match status" value="1"/>
</dbReference>
<proteinExistence type="predicted"/>
<name>A0A832GME5_9BACT</name>
<dbReference type="SMART" id="SM00955">
    <property type="entry name" value="RNB"/>
    <property type="match status" value="1"/>
</dbReference>
<comment type="caution">
    <text evidence="3">The sequence shown here is derived from an EMBL/GenBank/DDBJ whole genome shotgun (WGS) entry which is preliminary data.</text>
</comment>
<dbReference type="InterPro" id="IPR056404">
    <property type="entry name" value="HTH_RNase_II"/>
</dbReference>
<dbReference type="PANTHER" id="PTHR23355">
    <property type="entry name" value="RIBONUCLEASE"/>
    <property type="match status" value="1"/>
</dbReference>
<gene>
    <name evidence="3" type="ORF">ENT73_06490</name>
</gene>
<dbReference type="GO" id="GO:0000932">
    <property type="term" value="C:P-body"/>
    <property type="evidence" value="ECO:0007669"/>
    <property type="project" value="TreeGrafter"/>
</dbReference>